<organism evidence="2 3">
    <name type="scientific">Trichophyton equinum (strain ATCC MYA-4606 / CBS 127.97)</name>
    <name type="common">Horse ringworm fungus</name>
    <dbReference type="NCBI Taxonomy" id="559882"/>
    <lineage>
        <taxon>Eukaryota</taxon>
        <taxon>Fungi</taxon>
        <taxon>Dikarya</taxon>
        <taxon>Ascomycota</taxon>
        <taxon>Pezizomycotina</taxon>
        <taxon>Eurotiomycetes</taxon>
        <taxon>Eurotiomycetidae</taxon>
        <taxon>Onygenales</taxon>
        <taxon>Arthrodermataceae</taxon>
        <taxon>Trichophyton</taxon>
    </lineage>
</organism>
<accession>F2PZG6</accession>
<feature type="compositionally biased region" description="Basic and acidic residues" evidence="1">
    <location>
        <begin position="538"/>
        <end position="558"/>
    </location>
</feature>
<evidence type="ECO:0000313" key="2">
    <source>
        <dbReference type="EMBL" id="EGE07284.1"/>
    </source>
</evidence>
<dbReference type="VEuPathDB" id="FungiDB:TEQG_06193"/>
<reference evidence="3" key="1">
    <citation type="journal article" date="2012" name="MBio">
        <title>Comparative genome analysis of Trichophyton rubrum and related dermatophytes reveals candidate genes involved in infection.</title>
        <authorList>
            <person name="Martinez D.A."/>
            <person name="Oliver B.G."/>
            <person name="Graeser Y."/>
            <person name="Goldberg J.M."/>
            <person name="Li W."/>
            <person name="Martinez-Rossi N.M."/>
            <person name="Monod M."/>
            <person name="Shelest E."/>
            <person name="Barton R.C."/>
            <person name="Birch E."/>
            <person name="Brakhage A.A."/>
            <person name="Chen Z."/>
            <person name="Gurr S.J."/>
            <person name="Heiman D."/>
            <person name="Heitman J."/>
            <person name="Kosti I."/>
            <person name="Rossi A."/>
            <person name="Saif S."/>
            <person name="Samalova M."/>
            <person name="Saunders C.W."/>
            <person name="Shea T."/>
            <person name="Summerbell R.C."/>
            <person name="Xu J."/>
            <person name="Young S."/>
            <person name="Zeng Q."/>
            <person name="Birren B.W."/>
            <person name="Cuomo C.A."/>
            <person name="White T.C."/>
        </authorList>
    </citation>
    <scope>NUCLEOTIDE SEQUENCE [LARGE SCALE GENOMIC DNA]</scope>
    <source>
        <strain evidence="3">ATCC MYA-4606 / CBS 127.97</strain>
    </source>
</reference>
<protein>
    <submittedName>
        <fullName evidence="2">Uncharacterized protein</fullName>
    </submittedName>
</protein>
<feature type="region of interest" description="Disordered" evidence="1">
    <location>
        <begin position="531"/>
        <end position="558"/>
    </location>
</feature>
<dbReference type="Proteomes" id="UP000009169">
    <property type="component" value="Unassembled WGS sequence"/>
</dbReference>
<sequence length="558" mass="61729">MEEASSNAERPSGFGQGCPDTFGGFFRGQRGSIKRMASFVTNSPPDVGPNTRILAVCGISDAFDDAASPTQDGWFYSDFFAFHTLLHGQGASQTWCCSDQPSALLQKYGPYLHGNPYTQRRVVLNQHLLATELDDVRVIPSSTLLRSFLDILREESAFALQLKQPLILFIFAHGDEITKSVTIGGDASSDEVDFSYTTGCENDMSISMVASIVDTSVDLTVISTACSSGGWAVTSILDPAALSAAGDNEPSESWARSSSLSQACGSIYASTLIKALAMETSTEQQQLSSQQTSSDIATASTQDESIVPEMQSKMFSEFARAVHQLLLTSIDRLGYHHDIRFSAQNDDWESHWHIVEARPTTLLNRDPLAEDTEIDNTTLADMRAEYGSSSPGELGRVESALQYRMGMSFLANQLVVGFSLPLPHGLFCDEWDENNKFSYGQKERNSLFHRLFSLFPSANPNQGAKGWTKPYWYIVAALIEADLSPSQVDRKIQQLFEAVKAIQQTQEDSLRRHPQVQSKRRRLLKSCGGFLRHLSPSKRGERSISPQRREPREPMNDT</sequence>
<evidence type="ECO:0000256" key="1">
    <source>
        <dbReference type="SAM" id="MobiDB-lite"/>
    </source>
</evidence>
<keyword evidence="3" id="KW-1185">Reference proteome</keyword>
<dbReference type="HOGENOM" id="CLU_030446_0_0_1"/>
<dbReference type="eggNOG" id="ENOG502SNM5">
    <property type="taxonomic scope" value="Eukaryota"/>
</dbReference>
<dbReference type="OrthoDB" id="3000060at2759"/>
<dbReference type="AlphaFoldDB" id="F2PZG6"/>
<evidence type="ECO:0000313" key="3">
    <source>
        <dbReference type="Proteomes" id="UP000009169"/>
    </source>
</evidence>
<proteinExistence type="predicted"/>
<dbReference type="EMBL" id="DS995758">
    <property type="protein sequence ID" value="EGE07284.1"/>
    <property type="molecule type" value="Genomic_DNA"/>
</dbReference>
<name>F2PZG6_TRIEC</name>
<gene>
    <name evidence="2" type="ORF">TEQG_06193</name>
</gene>